<dbReference type="GO" id="GO:0000455">
    <property type="term" value="P:enzyme-directed rRNA pseudouridine synthesis"/>
    <property type="evidence" value="ECO:0007669"/>
    <property type="project" value="UniProtKB-ARBA"/>
</dbReference>
<dbReference type="Gene3D" id="3.10.290.10">
    <property type="entry name" value="RNA-binding S4 domain"/>
    <property type="match status" value="1"/>
</dbReference>
<dbReference type="CDD" id="cd00165">
    <property type="entry name" value="S4"/>
    <property type="match status" value="1"/>
</dbReference>
<dbReference type="Pfam" id="PF00849">
    <property type="entry name" value="PseudoU_synth_2"/>
    <property type="match status" value="1"/>
</dbReference>
<reference evidence="8 9" key="1">
    <citation type="submission" date="2018-05" db="EMBL/GenBank/DDBJ databases">
        <title>Genomic Encyclopedia of Type Strains, Phase IV (KMG-IV): sequencing the most valuable type-strain genomes for metagenomic binning, comparative biology and taxonomic classification.</title>
        <authorList>
            <person name="Goeker M."/>
        </authorList>
    </citation>
    <scope>NUCLEOTIDE SEQUENCE [LARGE SCALE GENOMIC DNA]</scope>
    <source>
        <strain evidence="8 9">DSM 28579</strain>
    </source>
</reference>
<comment type="catalytic activity">
    <reaction evidence="6">
        <text>a uridine in RNA = a pseudouridine in RNA</text>
        <dbReference type="Rhea" id="RHEA:48348"/>
        <dbReference type="Rhea" id="RHEA-COMP:12068"/>
        <dbReference type="Rhea" id="RHEA-COMP:12069"/>
        <dbReference type="ChEBI" id="CHEBI:65314"/>
        <dbReference type="ChEBI" id="CHEBI:65315"/>
    </reaction>
</comment>
<dbReference type="AlphaFoldDB" id="A0A7L4URU1"/>
<dbReference type="PANTHER" id="PTHR21600">
    <property type="entry name" value="MITOCHONDRIAL RNA PSEUDOURIDINE SYNTHASE"/>
    <property type="match status" value="1"/>
</dbReference>
<evidence type="ECO:0000256" key="2">
    <source>
        <dbReference type="ARBA" id="ARBA00022884"/>
    </source>
</evidence>
<keyword evidence="2 5" id="KW-0694">RNA-binding</keyword>
<dbReference type="GO" id="GO:0003723">
    <property type="term" value="F:RNA binding"/>
    <property type="evidence" value="ECO:0007669"/>
    <property type="project" value="UniProtKB-KW"/>
</dbReference>
<dbReference type="GO" id="GO:0120159">
    <property type="term" value="F:rRNA pseudouridine synthase activity"/>
    <property type="evidence" value="ECO:0007669"/>
    <property type="project" value="UniProtKB-ARBA"/>
</dbReference>
<sequence length="344" mass="39612">MDYPKEEQKYYEHYRYIAEPGITPVRVDKFLMQKHQNASRSKIQSAAEAGFIHVNGKSVKSNYKVKPNDIVALVLDYPKKEFELIPQDIPLEVVYEDEDLLVINKQPGMVVHPSYGHYSGTLMNALAHYFKDNPYFNEENGDVRPGLIHRIDKNTSGLLVIAKNDIAKTKLSAQFADKTSTRKYVAVVWGNLEEKEGTIRGNIGRNIRDRKVMAVFPEGNEYGKHAVTHYKVIEPLGYVNVVECVLETGRTHQIRAHFQHIGHPLFNDWEYGGDRILKGTTFSKYKQFIENCFKICPRHALHAKTLGFIHPRTNEYIDFNSPLPEDMTALIEKWRVYTSARDDI</sequence>
<keyword evidence="9" id="KW-1185">Reference proteome</keyword>
<dbReference type="FunFam" id="3.30.2350.10:FF:000006">
    <property type="entry name" value="Pseudouridine synthase"/>
    <property type="match status" value="1"/>
</dbReference>
<feature type="active site" evidence="4">
    <location>
        <position position="152"/>
    </location>
</feature>
<dbReference type="OrthoDB" id="9807829at2"/>
<dbReference type="RefSeq" id="WP_116496001.1">
    <property type="nucleotide sequence ID" value="NZ_QENZ01000003.1"/>
</dbReference>
<accession>A0A7L4URU1</accession>
<name>A0A7L4URU1_BALHA</name>
<dbReference type="EMBL" id="QENZ01000003">
    <property type="protein sequence ID" value="PVX52473.1"/>
    <property type="molecule type" value="Genomic_DNA"/>
</dbReference>
<dbReference type="SUPFAM" id="SSF55120">
    <property type="entry name" value="Pseudouridine synthase"/>
    <property type="match status" value="1"/>
</dbReference>
<dbReference type="PROSITE" id="PS01129">
    <property type="entry name" value="PSI_RLU"/>
    <property type="match status" value="1"/>
</dbReference>
<dbReference type="InterPro" id="IPR002942">
    <property type="entry name" value="S4_RNA-bd"/>
</dbReference>
<keyword evidence="3 6" id="KW-0413">Isomerase</keyword>
<protein>
    <recommendedName>
        <fullName evidence="6">Pseudouridine synthase</fullName>
        <ecNumber evidence="6">5.4.99.-</ecNumber>
    </recommendedName>
</protein>
<dbReference type="PROSITE" id="PS50889">
    <property type="entry name" value="S4"/>
    <property type="match status" value="1"/>
</dbReference>
<evidence type="ECO:0000259" key="7">
    <source>
        <dbReference type="SMART" id="SM00363"/>
    </source>
</evidence>
<dbReference type="Proteomes" id="UP000251835">
    <property type="component" value="Unassembled WGS sequence"/>
</dbReference>
<proteinExistence type="inferred from homology"/>
<comment type="function">
    <text evidence="6">Responsible for synthesis of pseudouridine from uracil.</text>
</comment>
<gene>
    <name evidence="8" type="ORF">C7377_0791</name>
</gene>
<dbReference type="EC" id="5.4.99.-" evidence="6"/>
<dbReference type="SUPFAM" id="SSF55174">
    <property type="entry name" value="Alpha-L RNA-binding motif"/>
    <property type="match status" value="1"/>
</dbReference>
<evidence type="ECO:0000256" key="3">
    <source>
        <dbReference type="ARBA" id="ARBA00023235"/>
    </source>
</evidence>
<comment type="caution">
    <text evidence="8">The sequence shown here is derived from an EMBL/GenBank/DDBJ whole genome shotgun (WGS) entry which is preliminary data.</text>
</comment>
<dbReference type="CDD" id="cd02869">
    <property type="entry name" value="PseudoU_synth_RluA_like"/>
    <property type="match status" value="1"/>
</dbReference>
<evidence type="ECO:0000256" key="4">
    <source>
        <dbReference type="PIRSR" id="PIRSR606225-1"/>
    </source>
</evidence>
<feature type="domain" description="RNA-binding S4" evidence="7">
    <location>
        <begin position="25"/>
        <end position="90"/>
    </location>
</feature>
<dbReference type="InterPro" id="IPR020103">
    <property type="entry name" value="PsdUridine_synth_cat_dom_sf"/>
</dbReference>
<dbReference type="PANTHER" id="PTHR21600:SF44">
    <property type="entry name" value="RIBOSOMAL LARGE SUBUNIT PSEUDOURIDINE SYNTHASE D"/>
    <property type="match status" value="1"/>
</dbReference>
<comment type="similarity">
    <text evidence="1 6">Belongs to the pseudouridine synthase RluA family.</text>
</comment>
<evidence type="ECO:0000256" key="1">
    <source>
        <dbReference type="ARBA" id="ARBA00010876"/>
    </source>
</evidence>
<dbReference type="Pfam" id="PF01479">
    <property type="entry name" value="S4"/>
    <property type="match status" value="1"/>
</dbReference>
<dbReference type="InterPro" id="IPR050188">
    <property type="entry name" value="RluA_PseudoU_synthase"/>
</dbReference>
<dbReference type="NCBIfam" id="TIGR00005">
    <property type="entry name" value="rluA_subfam"/>
    <property type="match status" value="1"/>
</dbReference>
<evidence type="ECO:0000256" key="6">
    <source>
        <dbReference type="RuleBase" id="RU362028"/>
    </source>
</evidence>
<dbReference type="InterPro" id="IPR006225">
    <property type="entry name" value="PsdUridine_synth_RluC/D"/>
</dbReference>
<dbReference type="InterPro" id="IPR036986">
    <property type="entry name" value="S4_RNA-bd_sf"/>
</dbReference>
<evidence type="ECO:0000313" key="8">
    <source>
        <dbReference type="EMBL" id="PVX52473.1"/>
    </source>
</evidence>
<dbReference type="InterPro" id="IPR006224">
    <property type="entry name" value="PsdUridine_synth_RluA-like_CS"/>
</dbReference>
<dbReference type="SMART" id="SM00363">
    <property type="entry name" value="S4"/>
    <property type="match status" value="1"/>
</dbReference>
<dbReference type="InterPro" id="IPR006145">
    <property type="entry name" value="PsdUridine_synth_RsuA/RluA"/>
</dbReference>
<dbReference type="Gene3D" id="3.30.2350.10">
    <property type="entry name" value="Pseudouridine synthase"/>
    <property type="match status" value="1"/>
</dbReference>
<evidence type="ECO:0000313" key="9">
    <source>
        <dbReference type="Proteomes" id="UP000251835"/>
    </source>
</evidence>
<organism evidence="8 9">
    <name type="scientific">Balneicella halophila</name>
    <dbReference type="NCBI Taxonomy" id="1537566"/>
    <lineage>
        <taxon>Bacteria</taxon>
        <taxon>Pseudomonadati</taxon>
        <taxon>Bacteroidota</taxon>
        <taxon>Bacteroidia</taxon>
        <taxon>Bacteroidales</taxon>
        <taxon>Balneicellaceae</taxon>
        <taxon>Balneicella</taxon>
    </lineage>
</organism>
<evidence type="ECO:0000256" key="5">
    <source>
        <dbReference type="PROSITE-ProRule" id="PRU00182"/>
    </source>
</evidence>